<reference evidence="1 2" key="1">
    <citation type="journal article" date="2018" name="Front. Plant Sci.">
        <title>Red Clover (Trifolium pratense) and Zigzag Clover (T. medium) - A Picture of Genomic Similarities and Differences.</title>
        <authorList>
            <person name="Dluhosova J."/>
            <person name="Istvanek J."/>
            <person name="Nedelnik J."/>
            <person name="Repkova J."/>
        </authorList>
    </citation>
    <scope>NUCLEOTIDE SEQUENCE [LARGE SCALE GENOMIC DNA]</scope>
    <source>
        <strain evidence="2">cv. 10/8</strain>
        <tissue evidence="1">Leaf</tissue>
    </source>
</reference>
<dbReference type="Proteomes" id="UP000265520">
    <property type="component" value="Unassembled WGS sequence"/>
</dbReference>
<evidence type="ECO:0000313" key="2">
    <source>
        <dbReference type="Proteomes" id="UP000265520"/>
    </source>
</evidence>
<keyword evidence="2" id="KW-1185">Reference proteome</keyword>
<protein>
    <submittedName>
        <fullName evidence="1">Uncharacterized protein</fullName>
    </submittedName>
</protein>
<accession>A0A392S552</accession>
<comment type="caution">
    <text evidence="1">The sequence shown here is derived from an EMBL/GenBank/DDBJ whole genome shotgun (WGS) entry which is preliminary data.</text>
</comment>
<dbReference type="EMBL" id="LXQA010311933">
    <property type="protein sequence ID" value="MCI43006.1"/>
    <property type="molecule type" value="Genomic_DNA"/>
</dbReference>
<sequence length="66" mass="6889">MRRPVAEQLAIAVAPAGIMEGLSGAGHGRSSRGIARFCVFMEHKALFMAEIAGLAQLLGLPLSPSQ</sequence>
<dbReference type="AlphaFoldDB" id="A0A392S552"/>
<name>A0A392S552_9FABA</name>
<organism evidence="1 2">
    <name type="scientific">Trifolium medium</name>
    <dbReference type="NCBI Taxonomy" id="97028"/>
    <lineage>
        <taxon>Eukaryota</taxon>
        <taxon>Viridiplantae</taxon>
        <taxon>Streptophyta</taxon>
        <taxon>Embryophyta</taxon>
        <taxon>Tracheophyta</taxon>
        <taxon>Spermatophyta</taxon>
        <taxon>Magnoliopsida</taxon>
        <taxon>eudicotyledons</taxon>
        <taxon>Gunneridae</taxon>
        <taxon>Pentapetalae</taxon>
        <taxon>rosids</taxon>
        <taxon>fabids</taxon>
        <taxon>Fabales</taxon>
        <taxon>Fabaceae</taxon>
        <taxon>Papilionoideae</taxon>
        <taxon>50 kb inversion clade</taxon>
        <taxon>NPAAA clade</taxon>
        <taxon>Hologalegina</taxon>
        <taxon>IRL clade</taxon>
        <taxon>Trifolieae</taxon>
        <taxon>Trifolium</taxon>
    </lineage>
</organism>
<evidence type="ECO:0000313" key="1">
    <source>
        <dbReference type="EMBL" id="MCI43006.1"/>
    </source>
</evidence>
<proteinExistence type="predicted"/>
<feature type="non-terminal residue" evidence="1">
    <location>
        <position position="66"/>
    </location>
</feature>